<dbReference type="EMBL" id="JBBYHS010000013">
    <property type="protein sequence ID" value="MEL1254762.1"/>
    <property type="molecule type" value="Genomic_DNA"/>
</dbReference>
<dbReference type="RefSeq" id="WP_341693400.1">
    <property type="nucleotide sequence ID" value="NZ_JBBYHS010000013.1"/>
</dbReference>
<gene>
    <name evidence="1" type="ORF">AAEO57_13310</name>
</gene>
<sequence>MKNLFTFFLMFSFSLVIFGQNNPPEYMKKAIAEYYEDIGGKKKNNSINPIFTDTTMIPEFIIMADGISNFITSRTRQQDDKNNKILLTPSALNHFFASEISSYVTSSKDLTFQKAYAVLSTSDKTLFLGGTFDTRKEETDAVSFLITTGIKGKVDDDFTSIYKNGKLQNDLGINIKFHCIGNGSIYYEEEQEKKISTFRENIIEKLIKETVYDNAPDDKNAKEKETDFYKKIAKEEVDYIRKFRLYNLSTDHWFSFESYIPVSPRQYEIINDISTTESKKEDFYPWYITAGATKYWKWSGGQSCYISGFGNIKNNNNIETEALTKYTLPVYSSENSALIEENKTVYGGNFQQFITPSISAEFVSFFVLDGTFGLSSGADKTFGKYDTLNWKLGIPFSLKDKEGKPSVNFEVAWKEVDKQHFVGVNVGFTFGKFIQ</sequence>
<name>A0ABU9IQQ2_9FLAO</name>
<keyword evidence="2" id="KW-1185">Reference proteome</keyword>
<reference evidence="1 2" key="1">
    <citation type="submission" date="2024-04" db="EMBL/GenBank/DDBJ databases">
        <title>Flavobacterium sp. DGU38 16S ribosomal RNA gene Genome sequencing and assembly.</title>
        <authorList>
            <person name="Park S."/>
        </authorList>
    </citation>
    <scope>NUCLEOTIDE SEQUENCE [LARGE SCALE GENOMIC DNA]</scope>
    <source>
        <strain evidence="1 2">DGU38</strain>
    </source>
</reference>
<evidence type="ECO:0000313" key="2">
    <source>
        <dbReference type="Proteomes" id="UP001485226"/>
    </source>
</evidence>
<accession>A0ABU9IQQ2</accession>
<comment type="caution">
    <text evidence="1">The sequence shown here is derived from an EMBL/GenBank/DDBJ whole genome shotgun (WGS) entry which is preliminary data.</text>
</comment>
<evidence type="ECO:0000313" key="1">
    <source>
        <dbReference type="EMBL" id="MEL1254762.1"/>
    </source>
</evidence>
<proteinExistence type="predicted"/>
<protein>
    <recommendedName>
        <fullName evidence="3">Bacterial surface antigen (D15) domain-containing protein</fullName>
    </recommendedName>
</protein>
<evidence type="ECO:0008006" key="3">
    <source>
        <dbReference type="Google" id="ProtNLM"/>
    </source>
</evidence>
<organism evidence="1 2">
    <name type="scientific">Flavobacterium calami</name>
    <dbReference type="NCBI Taxonomy" id="3139144"/>
    <lineage>
        <taxon>Bacteria</taxon>
        <taxon>Pseudomonadati</taxon>
        <taxon>Bacteroidota</taxon>
        <taxon>Flavobacteriia</taxon>
        <taxon>Flavobacteriales</taxon>
        <taxon>Flavobacteriaceae</taxon>
        <taxon>Flavobacterium</taxon>
    </lineage>
</organism>
<dbReference type="Proteomes" id="UP001485226">
    <property type="component" value="Unassembled WGS sequence"/>
</dbReference>